<organism evidence="2 3">
    <name type="scientific">Gomphillus americanus</name>
    <dbReference type="NCBI Taxonomy" id="1940652"/>
    <lineage>
        <taxon>Eukaryota</taxon>
        <taxon>Fungi</taxon>
        <taxon>Dikarya</taxon>
        <taxon>Ascomycota</taxon>
        <taxon>Pezizomycotina</taxon>
        <taxon>Lecanoromycetes</taxon>
        <taxon>OSLEUM clade</taxon>
        <taxon>Ostropomycetidae</taxon>
        <taxon>Ostropales</taxon>
        <taxon>Graphidaceae</taxon>
        <taxon>Gomphilloideae</taxon>
        <taxon>Gomphillus</taxon>
    </lineage>
</organism>
<protein>
    <submittedName>
        <fullName evidence="2">Uncharacterized protein</fullName>
    </submittedName>
</protein>
<feature type="region of interest" description="Disordered" evidence="1">
    <location>
        <begin position="126"/>
        <end position="262"/>
    </location>
</feature>
<evidence type="ECO:0000256" key="1">
    <source>
        <dbReference type="SAM" id="MobiDB-lite"/>
    </source>
</evidence>
<feature type="compositionally biased region" description="Basic and acidic residues" evidence="1">
    <location>
        <begin position="144"/>
        <end position="158"/>
    </location>
</feature>
<gene>
    <name evidence="2" type="ORF">GOMPHAMPRED_000905</name>
</gene>
<reference evidence="2" key="1">
    <citation type="submission" date="2021-03" db="EMBL/GenBank/DDBJ databases">
        <authorList>
            <person name="Tagirdzhanova G."/>
        </authorList>
    </citation>
    <scope>NUCLEOTIDE SEQUENCE</scope>
</reference>
<proteinExistence type="predicted"/>
<feature type="compositionally biased region" description="Basic residues" evidence="1">
    <location>
        <begin position="246"/>
        <end position="255"/>
    </location>
</feature>
<sequence>MLVSGILDVADQTDDQTSLARIANATSRRNVLALMGRPHLTSADHAKGKEDHPAELYDSTTLLLKHEEKTRDLNDVWRENTNDSAGVGATAAAGSNEQDGQILKTTASIQRAFEDVDGMLRKQLLGPTSKSKHSGVQHRTANGRKPDGWDLRRKKQDDEISSEEEQGRSGLVASSKTSTNNPERPKKKKAKLEIETFQSMRAREMSSQDDAEDNEEVGPVVEMPAKRSSRRPKSYLDEALEASRNKQQKRMKKQMLKSGIGQ</sequence>
<feature type="region of interest" description="Disordered" evidence="1">
    <location>
        <begin position="79"/>
        <end position="99"/>
    </location>
</feature>
<comment type="caution">
    <text evidence="2">The sequence shown here is derived from an EMBL/GenBank/DDBJ whole genome shotgun (WGS) entry which is preliminary data.</text>
</comment>
<feature type="compositionally biased region" description="Polar residues" evidence="1">
    <location>
        <begin position="172"/>
        <end position="182"/>
    </location>
</feature>
<evidence type="ECO:0000313" key="3">
    <source>
        <dbReference type="Proteomes" id="UP000664169"/>
    </source>
</evidence>
<dbReference type="AlphaFoldDB" id="A0A8H3EYL5"/>
<name>A0A8H3EYL5_9LECA</name>
<dbReference type="Proteomes" id="UP000664169">
    <property type="component" value="Unassembled WGS sequence"/>
</dbReference>
<evidence type="ECO:0000313" key="2">
    <source>
        <dbReference type="EMBL" id="CAF9915941.1"/>
    </source>
</evidence>
<accession>A0A8H3EYL5</accession>
<keyword evidence="3" id="KW-1185">Reference proteome</keyword>
<feature type="compositionally biased region" description="Low complexity" evidence="1">
    <location>
        <begin position="85"/>
        <end position="94"/>
    </location>
</feature>
<feature type="compositionally biased region" description="Acidic residues" evidence="1">
    <location>
        <begin position="207"/>
        <end position="216"/>
    </location>
</feature>
<dbReference type="EMBL" id="CAJPDQ010000010">
    <property type="protein sequence ID" value="CAF9915941.1"/>
    <property type="molecule type" value="Genomic_DNA"/>
</dbReference>